<evidence type="ECO:0000256" key="2">
    <source>
        <dbReference type="ARBA" id="ARBA00004382"/>
    </source>
</evidence>
<dbReference type="EMBL" id="LKAJ01000007">
    <property type="protein sequence ID" value="KRG20963.1"/>
    <property type="molecule type" value="Genomic_DNA"/>
</dbReference>
<feature type="transmembrane region" description="Helical" evidence="10">
    <location>
        <begin position="12"/>
        <end position="34"/>
    </location>
</feature>
<gene>
    <name evidence="11" type="primary">ctaG</name>
    <name evidence="12" type="ORF">HT99x_001440</name>
    <name evidence="11" type="ORF">HT99x_01883</name>
</gene>
<dbReference type="GO" id="GO:0005886">
    <property type="term" value="C:plasma membrane"/>
    <property type="evidence" value="ECO:0007669"/>
    <property type="project" value="UniProtKB-SubCell"/>
</dbReference>
<dbReference type="AlphaFoldDB" id="A0A0Q9YXU8"/>
<dbReference type="GO" id="GO:0005507">
    <property type="term" value="F:copper ion binding"/>
    <property type="evidence" value="ECO:0007669"/>
    <property type="project" value="InterPro"/>
</dbReference>
<sequence length="178" mass="19716">MSETANPRLKKQLLIMLAIVAGMFLFCFALVPLYNVFCKVTGLNGKTAPTAQAPVGKVDKSRTVTVELLTTLNHAMPPGEFSGKDRKVTLHPGEYVTTSYRVKNLTNQPRVVQAIPSVTPGLAAKHVNKVECFCFVHQPLNPLEEKEFRLVFTVDPALPAQYHTLTLSYTLFDVTDKI</sequence>
<dbReference type="PATRIC" id="fig|1590043.3.peg.1920"/>
<evidence type="ECO:0000313" key="12">
    <source>
        <dbReference type="EMBL" id="MCS5710083.1"/>
    </source>
</evidence>
<dbReference type="PANTHER" id="PTHR21320">
    <property type="entry name" value="CYTOCHROME C OXIDASE ASSEMBLY PROTEIN COX11-RELATED"/>
    <property type="match status" value="1"/>
</dbReference>
<dbReference type="Gene3D" id="2.60.370.10">
    <property type="entry name" value="Ctag/Cox11"/>
    <property type="match status" value="1"/>
</dbReference>
<dbReference type="PIRSF" id="PIRSF005413">
    <property type="entry name" value="COX11"/>
    <property type="match status" value="1"/>
</dbReference>
<evidence type="ECO:0000256" key="6">
    <source>
        <dbReference type="ARBA" id="ARBA00022968"/>
    </source>
</evidence>
<protein>
    <recommendedName>
        <fullName evidence="4">Cytochrome c oxidase assembly protein CtaG</fullName>
    </recommendedName>
</protein>
<evidence type="ECO:0000256" key="3">
    <source>
        <dbReference type="ARBA" id="ARBA00009620"/>
    </source>
</evidence>
<dbReference type="EMBL" id="LKAJ02000001">
    <property type="protein sequence ID" value="MCS5710083.1"/>
    <property type="molecule type" value="Genomic_DNA"/>
</dbReference>
<accession>A0A0Q9YXU8</accession>
<dbReference type="SUPFAM" id="SSF110111">
    <property type="entry name" value="Ctag/Cox11"/>
    <property type="match status" value="1"/>
</dbReference>
<dbReference type="Proteomes" id="UP000051497">
    <property type="component" value="Unassembled WGS sequence"/>
</dbReference>
<comment type="caution">
    <text evidence="11">The sequence shown here is derived from an EMBL/GenBank/DDBJ whole genome shotgun (WGS) entry which is preliminary data.</text>
</comment>
<dbReference type="RefSeq" id="WP_075066507.1">
    <property type="nucleotide sequence ID" value="NZ_LKAJ02000001.1"/>
</dbReference>
<dbReference type="NCBIfam" id="NF003465">
    <property type="entry name" value="PRK05089.1"/>
    <property type="match status" value="1"/>
</dbReference>
<evidence type="ECO:0000256" key="1">
    <source>
        <dbReference type="ARBA" id="ARBA00004007"/>
    </source>
</evidence>
<keyword evidence="7 10" id="KW-1133">Transmembrane helix</keyword>
<dbReference type="InterPro" id="IPR023471">
    <property type="entry name" value="CtaG/Cox11_dom_sf"/>
</dbReference>
<dbReference type="InterPro" id="IPR007533">
    <property type="entry name" value="Cyt_c_oxidase_assmbl_CtaG"/>
</dbReference>
<evidence type="ECO:0000256" key="10">
    <source>
        <dbReference type="SAM" id="Phobius"/>
    </source>
</evidence>
<dbReference type="OrthoDB" id="9804841at2"/>
<name>A0A0Q9YXU8_9GAMM</name>
<dbReference type="PANTHER" id="PTHR21320:SF3">
    <property type="entry name" value="CYTOCHROME C OXIDASE ASSEMBLY PROTEIN COX11, MITOCHONDRIAL-RELATED"/>
    <property type="match status" value="1"/>
</dbReference>
<dbReference type="STRING" id="295108.HT99x_01883"/>
<evidence type="ECO:0000256" key="7">
    <source>
        <dbReference type="ARBA" id="ARBA00022989"/>
    </source>
</evidence>
<keyword evidence="6" id="KW-0735">Signal-anchor</keyword>
<keyword evidence="8" id="KW-0186">Copper</keyword>
<evidence type="ECO:0000313" key="11">
    <source>
        <dbReference type="EMBL" id="KRG20963.1"/>
    </source>
</evidence>
<reference evidence="12" key="2">
    <citation type="journal article" date="2016" name="Genome Announc.">
        <title>Draft Genome Sequences of Two Novel Amoeba-Resistant Intranuclear Bacteria, 'Candidatus Berkiella cookevillensis' and 'Candidatus Berkiella aquae'.</title>
        <authorList>
            <person name="Mehari Y.T."/>
            <person name="Arivett B.A."/>
            <person name="Farone A.L."/>
            <person name="Gunderson J.H."/>
            <person name="Farone M.B."/>
        </authorList>
    </citation>
    <scope>NUCLEOTIDE SEQUENCE</scope>
    <source>
        <strain evidence="12">HT99</strain>
    </source>
</reference>
<proteinExistence type="inferred from homology"/>
<evidence type="ECO:0000256" key="9">
    <source>
        <dbReference type="ARBA" id="ARBA00023136"/>
    </source>
</evidence>
<evidence type="ECO:0000256" key="5">
    <source>
        <dbReference type="ARBA" id="ARBA00022692"/>
    </source>
</evidence>
<evidence type="ECO:0000313" key="13">
    <source>
        <dbReference type="Proteomes" id="UP000051497"/>
    </source>
</evidence>
<evidence type="ECO:0000256" key="8">
    <source>
        <dbReference type="ARBA" id="ARBA00023008"/>
    </source>
</evidence>
<comment type="subcellular location">
    <subcellularLocation>
        <location evidence="2">Cell inner membrane</location>
        <topology evidence="2">Single-pass type II membrane protein</topology>
        <orientation evidence="2">Periplasmic side</orientation>
    </subcellularLocation>
</comment>
<evidence type="ECO:0000256" key="4">
    <source>
        <dbReference type="ARBA" id="ARBA00015384"/>
    </source>
</evidence>
<reference evidence="11" key="1">
    <citation type="submission" date="2015-09" db="EMBL/GenBank/DDBJ databases">
        <title>Draft Genome Sequences of Two Novel Amoeba-resistant Intranuclear Bacteria, Candidatus Berkiella cookevillensis and Candidatus Berkiella aquae.</title>
        <authorList>
            <person name="Mehari Y.T."/>
            <person name="Arivett B.A."/>
            <person name="Farone A.L."/>
            <person name="Gunderson J.H."/>
            <person name="Farone M.B."/>
        </authorList>
    </citation>
    <scope>NUCLEOTIDE SEQUENCE [LARGE SCALE GENOMIC DNA]</scope>
    <source>
        <strain evidence="11">HT99</strain>
    </source>
</reference>
<keyword evidence="13" id="KW-1185">Reference proteome</keyword>
<reference evidence="12" key="3">
    <citation type="submission" date="2021-06" db="EMBL/GenBank/DDBJ databases">
        <title>Genomic Description and Analysis of Intracellular Bacteria, Candidatus Berkiella cookevillensis and Candidatus Berkiella aquae.</title>
        <authorList>
            <person name="Kidane D.T."/>
            <person name="Mehari Y.T."/>
            <person name="Rice F.C."/>
            <person name="Arivett B.A."/>
            <person name="Farone A.L."/>
            <person name="Berk S.G."/>
            <person name="Farone M.B."/>
        </authorList>
    </citation>
    <scope>NUCLEOTIDE SEQUENCE</scope>
    <source>
        <strain evidence="12">HT99</strain>
    </source>
</reference>
<dbReference type="Pfam" id="PF04442">
    <property type="entry name" value="CtaG_Cox11"/>
    <property type="match status" value="1"/>
</dbReference>
<comment type="function">
    <text evidence="1">Exerts its effect at some terminal stage of cytochrome c oxidase synthesis, probably by being involved in the insertion of the copper B into subunit I.</text>
</comment>
<organism evidence="11">
    <name type="scientific">Candidatus Berkiella aquae</name>
    <dbReference type="NCBI Taxonomy" id="295108"/>
    <lineage>
        <taxon>Bacteria</taxon>
        <taxon>Pseudomonadati</taxon>
        <taxon>Pseudomonadota</taxon>
        <taxon>Gammaproteobacteria</taxon>
        <taxon>Candidatus Berkiellales</taxon>
        <taxon>Candidatus Berkiellaceae</taxon>
        <taxon>Candidatus Berkiella</taxon>
    </lineage>
</organism>
<keyword evidence="9 10" id="KW-0472">Membrane</keyword>
<comment type="similarity">
    <text evidence="3">Belongs to the COX11/CtaG family.</text>
</comment>
<keyword evidence="5 10" id="KW-0812">Transmembrane</keyword>